<evidence type="ECO:0000256" key="1">
    <source>
        <dbReference type="ARBA" id="ARBA00022448"/>
    </source>
</evidence>
<feature type="domain" description="ABC transporter" evidence="4">
    <location>
        <begin position="5"/>
        <end position="258"/>
    </location>
</feature>
<dbReference type="Gene3D" id="3.40.50.300">
    <property type="entry name" value="P-loop containing nucleotide triphosphate hydrolases"/>
    <property type="match status" value="1"/>
</dbReference>
<evidence type="ECO:0000256" key="3">
    <source>
        <dbReference type="ARBA" id="ARBA00022840"/>
    </source>
</evidence>
<keyword evidence="2" id="KW-0547">Nucleotide-binding</keyword>
<gene>
    <name evidence="5" type="ORF">ACD_3C00058G0004</name>
</gene>
<protein>
    <recommendedName>
        <fullName evidence="4">ABC transporter domain-containing protein</fullName>
    </recommendedName>
</protein>
<evidence type="ECO:0000259" key="4">
    <source>
        <dbReference type="PROSITE" id="PS50893"/>
    </source>
</evidence>
<evidence type="ECO:0000256" key="2">
    <source>
        <dbReference type="ARBA" id="ARBA00022741"/>
    </source>
</evidence>
<dbReference type="PANTHER" id="PTHR42711">
    <property type="entry name" value="ABC TRANSPORTER ATP-BINDING PROTEIN"/>
    <property type="match status" value="1"/>
</dbReference>
<dbReference type="SUPFAM" id="SSF52540">
    <property type="entry name" value="P-loop containing nucleoside triphosphate hydrolases"/>
    <property type="match status" value="1"/>
</dbReference>
<keyword evidence="1" id="KW-0813">Transport</keyword>
<dbReference type="EMBL" id="AMFJ01000332">
    <property type="protein sequence ID" value="EKE28438.1"/>
    <property type="molecule type" value="Genomic_DNA"/>
</dbReference>
<dbReference type="GO" id="GO:0005524">
    <property type="term" value="F:ATP binding"/>
    <property type="evidence" value="ECO:0007669"/>
    <property type="project" value="UniProtKB-KW"/>
</dbReference>
<proteinExistence type="predicted"/>
<accession>K2FZP5</accession>
<comment type="caution">
    <text evidence="5">The sequence shown here is derived from an EMBL/GenBank/DDBJ whole genome shotgun (WGS) entry which is preliminary data.</text>
</comment>
<organism evidence="5">
    <name type="scientific">uncultured bacterium</name>
    <name type="common">gcode 4</name>
    <dbReference type="NCBI Taxonomy" id="1234023"/>
    <lineage>
        <taxon>Bacteria</taxon>
        <taxon>environmental samples</taxon>
    </lineage>
</organism>
<dbReference type="InterPro" id="IPR027417">
    <property type="entry name" value="P-loop_NTPase"/>
</dbReference>
<dbReference type="AlphaFoldDB" id="K2FZP5"/>
<sequence length="324" mass="39267">MNKIIEVKNLKKIFKQEIKKTWFKNKLNSFFHPEYKEFSAVSWIDISIYEGEKVAFLWPNWAWKSTTIKMLTWILHPTDGEIDVLWFNPSRSREELAYKIWAVFGQTSRLWYHLTPLDSFELFWKMYDISNDSLKSRLKYLVEKFEISELVNIPVRKLSLWQRMRCEVVASLIHKPKALFLDEPTIWLDLVAKQKLREIINEINKDEWTTIFLTSHDLWDIENICKRVIIINWWKILYDGNLKELRRNYIKVKNIRVKFDSLDEKFKPLDFMKIKKTKDTFVEFEIPNSKENLAKTFELLTNDYEVEDITIEDPDIEEIIKEFY</sequence>
<dbReference type="PANTHER" id="PTHR42711:SF1">
    <property type="entry name" value="ABC-TRANSPORT PROTEIN, ATP-BINDING COMPONENT"/>
    <property type="match status" value="1"/>
</dbReference>
<dbReference type="InterPro" id="IPR050763">
    <property type="entry name" value="ABC_transporter_ATP-binding"/>
</dbReference>
<reference evidence="5" key="1">
    <citation type="journal article" date="2012" name="Science">
        <title>Fermentation, hydrogen, and sulfur metabolism in multiple uncultivated bacterial phyla.</title>
        <authorList>
            <person name="Wrighton K.C."/>
            <person name="Thomas B.C."/>
            <person name="Sharon I."/>
            <person name="Miller C.S."/>
            <person name="Castelle C.J."/>
            <person name="VerBerkmoes N.C."/>
            <person name="Wilkins M.J."/>
            <person name="Hettich R.L."/>
            <person name="Lipton M.S."/>
            <person name="Williams K.H."/>
            <person name="Long P.E."/>
            <person name="Banfield J.F."/>
        </authorList>
    </citation>
    <scope>NUCLEOTIDE SEQUENCE [LARGE SCALE GENOMIC DNA]</scope>
</reference>
<dbReference type="Pfam" id="PF00005">
    <property type="entry name" value="ABC_tran"/>
    <property type="match status" value="1"/>
</dbReference>
<dbReference type="PROSITE" id="PS50893">
    <property type="entry name" value="ABC_TRANSPORTER_2"/>
    <property type="match status" value="1"/>
</dbReference>
<keyword evidence="3" id="KW-0067">ATP-binding</keyword>
<dbReference type="GO" id="GO:0016887">
    <property type="term" value="F:ATP hydrolysis activity"/>
    <property type="evidence" value="ECO:0007669"/>
    <property type="project" value="InterPro"/>
</dbReference>
<evidence type="ECO:0000313" key="5">
    <source>
        <dbReference type="EMBL" id="EKE28438.1"/>
    </source>
</evidence>
<name>K2FZP5_9BACT</name>
<dbReference type="InterPro" id="IPR003439">
    <property type="entry name" value="ABC_transporter-like_ATP-bd"/>
</dbReference>